<reference evidence="1 2" key="1">
    <citation type="submission" date="2018-06" db="EMBL/GenBank/DDBJ databases">
        <title>Genomic Encyclopedia of Archaeal and Bacterial Type Strains, Phase II (KMG-II): from individual species to whole genera.</title>
        <authorList>
            <person name="Goeker M."/>
        </authorList>
    </citation>
    <scope>NUCLEOTIDE SEQUENCE [LARGE SCALE GENOMIC DNA]</scope>
    <source>
        <strain evidence="1 2">DSM 22009</strain>
    </source>
</reference>
<proteinExistence type="predicted"/>
<dbReference type="Gene3D" id="3.40.50.10400">
    <property type="entry name" value="Hypothetical protein PA1492"/>
    <property type="match status" value="1"/>
</dbReference>
<dbReference type="RefSeq" id="WP_111535464.1">
    <property type="nucleotide sequence ID" value="NZ_QKZL01000001.1"/>
</dbReference>
<gene>
    <name evidence="1" type="ORF">LX81_00258</name>
</gene>
<comment type="caution">
    <text evidence="1">The sequence shown here is derived from an EMBL/GenBank/DDBJ whole genome shotgun (WGS) entry which is preliminary data.</text>
</comment>
<dbReference type="OrthoDB" id="7857621at2"/>
<keyword evidence="2" id="KW-1185">Reference proteome</keyword>
<name>A0A2W7P2Z3_9RHOB</name>
<dbReference type="Proteomes" id="UP000248916">
    <property type="component" value="Unassembled WGS sequence"/>
</dbReference>
<organism evidence="1 2">
    <name type="scientific">Palleronia aestuarii</name>
    <dbReference type="NCBI Taxonomy" id="568105"/>
    <lineage>
        <taxon>Bacteria</taxon>
        <taxon>Pseudomonadati</taxon>
        <taxon>Pseudomonadota</taxon>
        <taxon>Alphaproteobacteria</taxon>
        <taxon>Rhodobacterales</taxon>
        <taxon>Roseobacteraceae</taxon>
        <taxon>Palleronia</taxon>
    </lineage>
</organism>
<dbReference type="AlphaFoldDB" id="A0A2W7P2Z3"/>
<dbReference type="EMBL" id="QKZL01000001">
    <property type="protein sequence ID" value="PZX19796.1"/>
    <property type="molecule type" value="Genomic_DNA"/>
</dbReference>
<evidence type="ECO:0000313" key="1">
    <source>
        <dbReference type="EMBL" id="PZX19796.1"/>
    </source>
</evidence>
<accession>A0A2W7P2Z3</accession>
<protein>
    <submittedName>
        <fullName evidence="1">Uncharacterized protein</fullName>
    </submittedName>
</protein>
<sequence length="157" mass="17146">MSGAQNDPGHALDWPSLDRHAGSTGLFVRRTMADFLGTARRSLTYVATPYGLDEAHRAALVPGRMRREMWALADLTRALAETGITAIVPALSLDLMVRTARSADLDRGVWVRPILQSAAQVLIPALPGRDVSHDVWADAWTAIDSNTPVFWIEEDAS</sequence>
<evidence type="ECO:0000313" key="2">
    <source>
        <dbReference type="Proteomes" id="UP000248916"/>
    </source>
</evidence>